<keyword evidence="2" id="KW-1185">Reference proteome</keyword>
<sequence>MDEPLDRLYKKINQQGRIAIQCRNEQIDPWLGQLRNDHRRSLTLIATVPAHVSRNIKMCLQGMEASVPELYYYPSSAFHLTIMDLYRGYPSDQLLDDYVSQLQPLVNRFLPVQWRMQGLIVSSGAVLVKGFYSSSLGDLRNQLRQQIPLANLPLMERYQTSSGHMTIARFPTEVQHRAGLLKYVEQNSNLQFGTFEVNQLDLVIHDWYHRRVQSVATFSNT</sequence>
<name>C7XUY9_9LACO</name>
<reference evidence="1 2" key="1">
    <citation type="submission" date="2009-06" db="EMBL/GenBank/DDBJ databases">
        <title>The Genome Sequence of Lactobacillus coleohominis strain 101-4-CHN.</title>
        <authorList>
            <consortium name="The Broad Institute Genome Sequencing Platform"/>
            <person name="Ward D."/>
            <person name="Young S.K."/>
            <person name="Zeng Q."/>
            <person name="Koehrsen M."/>
            <person name="Alvarado L."/>
            <person name="Berlin A."/>
            <person name="Borenstein D."/>
            <person name="Chen Z."/>
            <person name="Engels R."/>
            <person name="Freedman E."/>
            <person name="Gellesch M."/>
            <person name="Goldberg J."/>
            <person name="Griggs A."/>
            <person name="Gujja S."/>
            <person name="Heiman D."/>
            <person name="Hepburn T."/>
            <person name="Howarth C."/>
            <person name="Jen D."/>
            <person name="Larson L."/>
            <person name="Lewis B."/>
            <person name="Mehta T."/>
            <person name="Park D."/>
            <person name="Pearson M."/>
            <person name="Roberts A."/>
            <person name="Saif S."/>
            <person name="Shea T."/>
            <person name="Shenoy N."/>
            <person name="Sisk P."/>
            <person name="Stolte C."/>
            <person name="Sykes S."/>
            <person name="Walk T."/>
            <person name="White J."/>
            <person name="Yandava C."/>
            <person name="Liu Y."/>
            <person name="Xu Q."/>
            <person name="Lander E."/>
            <person name="Nusbaum C."/>
            <person name="Galagan J."/>
            <person name="Birren B."/>
        </authorList>
    </citation>
    <scope>NUCLEOTIDE SEQUENCE [LARGE SCALE GENOMIC DNA]</scope>
    <source>
        <strain evidence="1 2">101-4-CHN</strain>
    </source>
</reference>
<accession>C7XUY9</accession>
<dbReference type="HOGENOM" id="CLU_104990_0_0_9"/>
<dbReference type="OrthoDB" id="2326088at2"/>
<dbReference type="InterPro" id="IPR009097">
    <property type="entry name" value="Cyclic_Pdiesterase"/>
</dbReference>
<protein>
    <recommendedName>
        <fullName evidence="3">DUF1868 domain-containing protein</fullName>
    </recommendedName>
</protein>
<evidence type="ECO:0000313" key="1">
    <source>
        <dbReference type="EMBL" id="EEU31100.1"/>
    </source>
</evidence>
<dbReference type="EMBL" id="GG698802">
    <property type="protein sequence ID" value="EEU31100.1"/>
    <property type="molecule type" value="Genomic_DNA"/>
</dbReference>
<dbReference type="SUPFAM" id="SSF55144">
    <property type="entry name" value="LigT-like"/>
    <property type="match status" value="1"/>
</dbReference>
<gene>
    <name evidence="1" type="ORF">HMPREF0501_00505</name>
</gene>
<dbReference type="RefSeq" id="WP_006916292.1">
    <property type="nucleotide sequence ID" value="NZ_GG698802.1"/>
</dbReference>
<evidence type="ECO:0000313" key="2">
    <source>
        <dbReference type="Proteomes" id="UP000003987"/>
    </source>
</evidence>
<dbReference type="STRING" id="575594.HMPREF0501_00505"/>
<evidence type="ECO:0008006" key="3">
    <source>
        <dbReference type="Google" id="ProtNLM"/>
    </source>
</evidence>
<organism evidence="1 2">
    <name type="scientific">Limosilactobacillus coleohominis 101-4-CHN</name>
    <dbReference type="NCBI Taxonomy" id="575594"/>
    <lineage>
        <taxon>Bacteria</taxon>
        <taxon>Bacillati</taxon>
        <taxon>Bacillota</taxon>
        <taxon>Bacilli</taxon>
        <taxon>Lactobacillales</taxon>
        <taxon>Lactobacillaceae</taxon>
        <taxon>Limosilactobacillus</taxon>
    </lineage>
</organism>
<dbReference type="AlphaFoldDB" id="C7XUY9"/>
<proteinExistence type="predicted"/>
<dbReference type="Gene3D" id="3.90.1140.10">
    <property type="entry name" value="Cyclic phosphodiesterase"/>
    <property type="match status" value="1"/>
</dbReference>
<dbReference type="Pfam" id="PF13563">
    <property type="entry name" value="2_5_RNA_ligase2"/>
    <property type="match status" value="1"/>
</dbReference>
<dbReference type="Proteomes" id="UP000003987">
    <property type="component" value="Unassembled WGS sequence"/>
</dbReference>
<dbReference type="eggNOG" id="COG1514">
    <property type="taxonomic scope" value="Bacteria"/>
</dbReference>